<sequence length="185" mass="19549">MNDITALKLIKTLSRNFFSHVGNQIKPSCVLHRAHQPVLQQPVRYRQQRRLQPQFPQPQPSPDLCRRWVHHRAREYLQYQRSLRSDRYFLRLASSTGSASQSSSVSASGSASASSGSASASASGSGSASVTGSTTRASSASASASGSSTHASSTTPSTSAFDTASRVQVGGAGILVAVLAWVVTI</sequence>
<evidence type="ECO:0000256" key="1">
    <source>
        <dbReference type="SAM" id="MobiDB-lite"/>
    </source>
</evidence>
<evidence type="ECO:0000313" key="3">
    <source>
        <dbReference type="Proteomes" id="UP000217790"/>
    </source>
</evidence>
<dbReference type="STRING" id="47427.A0A2H3DAI9"/>
<feature type="region of interest" description="Disordered" evidence="1">
    <location>
        <begin position="99"/>
        <end position="160"/>
    </location>
</feature>
<accession>A0A2H3DAI9</accession>
<name>A0A2H3DAI9_ARMGA</name>
<protein>
    <submittedName>
        <fullName evidence="2">Uncharacterized protein</fullName>
    </submittedName>
</protein>
<dbReference type="Proteomes" id="UP000217790">
    <property type="component" value="Unassembled WGS sequence"/>
</dbReference>
<dbReference type="InParanoid" id="A0A2H3DAI9"/>
<gene>
    <name evidence="2" type="ORF">ARMGADRAFT_1165959</name>
</gene>
<dbReference type="AlphaFoldDB" id="A0A2H3DAI9"/>
<evidence type="ECO:0000313" key="2">
    <source>
        <dbReference type="EMBL" id="PBK92265.1"/>
    </source>
</evidence>
<reference evidence="3" key="1">
    <citation type="journal article" date="2017" name="Nat. Ecol. Evol.">
        <title>Genome expansion and lineage-specific genetic innovations in the forest pathogenic fungi Armillaria.</title>
        <authorList>
            <person name="Sipos G."/>
            <person name="Prasanna A.N."/>
            <person name="Walter M.C."/>
            <person name="O'Connor E."/>
            <person name="Balint B."/>
            <person name="Krizsan K."/>
            <person name="Kiss B."/>
            <person name="Hess J."/>
            <person name="Varga T."/>
            <person name="Slot J."/>
            <person name="Riley R."/>
            <person name="Boka B."/>
            <person name="Rigling D."/>
            <person name="Barry K."/>
            <person name="Lee J."/>
            <person name="Mihaltcheva S."/>
            <person name="LaButti K."/>
            <person name="Lipzen A."/>
            <person name="Waldron R."/>
            <person name="Moloney N.M."/>
            <person name="Sperisen C."/>
            <person name="Kredics L."/>
            <person name="Vagvoelgyi C."/>
            <person name="Patrignani A."/>
            <person name="Fitzpatrick D."/>
            <person name="Nagy I."/>
            <person name="Doyle S."/>
            <person name="Anderson J.B."/>
            <person name="Grigoriev I.V."/>
            <person name="Gueldener U."/>
            <person name="Muensterkoetter M."/>
            <person name="Nagy L.G."/>
        </authorList>
    </citation>
    <scope>NUCLEOTIDE SEQUENCE [LARGE SCALE GENOMIC DNA]</scope>
    <source>
        <strain evidence="3">Ar21-2</strain>
    </source>
</reference>
<organism evidence="2 3">
    <name type="scientific">Armillaria gallica</name>
    <name type="common">Bulbous honey fungus</name>
    <name type="synonym">Armillaria bulbosa</name>
    <dbReference type="NCBI Taxonomy" id="47427"/>
    <lineage>
        <taxon>Eukaryota</taxon>
        <taxon>Fungi</taxon>
        <taxon>Dikarya</taxon>
        <taxon>Basidiomycota</taxon>
        <taxon>Agaricomycotina</taxon>
        <taxon>Agaricomycetes</taxon>
        <taxon>Agaricomycetidae</taxon>
        <taxon>Agaricales</taxon>
        <taxon>Marasmiineae</taxon>
        <taxon>Physalacriaceae</taxon>
        <taxon>Armillaria</taxon>
    </lineage>
</organism>
<proteinExistence type="predicted"/>
<dbReference type="EMBL" id="KZ293659">
    <property type="protein sequence ID" value="PBK92265.1"/>
    <property type="molecule type" value="Genomic_DNA"/>
</dbReference>
<keyword evidence="3" id="KW-1185">Reference proteome</keyword>